<evidence type="ECO:0000313" key="2">
    <source>
        <dbReference type="Proteomes" id="UP000289340"/>
    </source>
</evidence>
<protein>
    <submittedName>
        <fullName evidence="1">Uncharacterized protein</fullName>
    </submittedName>
</protein>
<name>A0A445G9M9_GLYSO</name>
<dbReference type="Proteomes" id="UP000289340">
    <property type="component" value="Chromosome 17"/>
</dbReference>
<gene>
    <name evidence="1" type="ORF">D0Y65_046541</name>
</gene>
<accession>A0A445G9M9</accession>
<dbReference type="EMBL" id="QZWG01000017">
    <property type="protein sequence ID" value="RZB57930.1"/>
    <property type="molecule type" value="Genomic_DNA"/>
</dbReference>
<comment type="caution">
    <text evidence="1">The sequence shown here is derived from an EMBL/GenBank/DDBJ whole genome shotgun (WGS) entry which is preliminary data.</text>
</comment>
<keyword evidence="2" id="KW-1185">Reference proteome</keyword>
<reference evidence="1 2" key="1">
    <citation type="submission" date="2018-09" db="EMBL/GenBank/DDBJ databases">
        <title>A high-quality reference genome of wild soybean provides a powerful tool to mine soybean genomes.</title>
        <authorList>
            <person name="Xie M."/>
            <person name="Chung C.Y.L."/>
            <person name="Li M.-W."/>
            <person name="Wong F.-L."/>
            <person name="Chan T.-F."/>
            <person name="Lam H.-M."/>
        </authorList>
    </citation>
    <scope>NUCLEOTIDE SEQUENCE [LARGE SCALE GENOMIC DNA]</scope>
    <source>
        <strain evidence="2">cv. W05</strain>
        <tissue evidence="1">Hypocotyl of etiolated seedlings</tissue>
    </source>
</reference>
<proteinExistence type="predicted"/>
<sequence length="68" mass="8004">MLPEIQMLLIPKQNQQQPNLSFFSLLLLELELELDHKNSFENHCSSVDRWGWGIASTHVVKYFILIIH</sequence>
<dbReference type="AlphaFoldDB" id="A0A445G9M9"/>
<organism evidence="1 2">
    <name type="scientific">Glycine soja</name>
    <name type="common">Wild soybean</name>
    <dbReference type="NCBI Taxonomy" id="3848"/>
    <lineage>
        <taxon>Eukaryota</taxon>
        <taxon>Viridiplantae</taxon>
        <taxon>Streptophyta</taxon>
        <taxon>Embryophyta</taxon>
        <taxon>Tracheophyta</taxon>
        <taxon>Spermatophyta</taxon>
        <taxon>Magnoliopsida</taxon>
        <taxon>eudicotyledons</taxon>
        <taxon>Gunneridae</taxon>
        <taxon>Pentapetalae</taxon>
        <taxon>rosids</taxon>
        <taxon>fabids</taxon>
        <taxon>Fabales</taxon>
        <taxon>Fabaceae</taxon>
        <taxon>Papilionoideae</taxon>
        <taxon>50 kb inversion clade</taxon>
        <taxon>NPAAA clade</taxon>
        <taxon>indigoferoid/millettioid clade</taxon>
        <taxon>Phaseoleae</taxon>
        <taxon>Glycine</taxon>
        <taxon>Glycine subgen. Soja</taxon>
    </lineage>
</organism>
<evidence type="ECO:0000313" key="1">
    <source>
        <dbReference type="EMBL" id="RZB57930.1"/>
    </source>
</evidence>